<keyword evidence="3" id="KW-1185">Reference proteome</keyword>
<proteinExistence type="predicted"/>
<sequence>MEQYRQTASKAQGRADAEMNWPKTEAECPRWNPNYTAGCLEVVRARAAKEQARLAELRADKPRQDQLIIQGIMNRMESGHDAGYDWARDHNIDSESGCRGESSSFNEGCRRYAEERELGEN</sequence>
<evidence type="ECO:0000313" key="2">
    <source>
        <dbReference type="EMBL" id="MBI1685392.1"/>
    </source>
</evidence>
<name>A0ABS0T0G6_9CAUL</name>
<evidence type="ECO:0000313" key="3">
    <source>
        <dbReference type="Proteomes" id="UP000639859"/>
    </source>
</evidence>
<evidence type="ECO:0000256" key="1">
    <source>
        <dbReference type="SAM" id="MobiDB-lite"/>
    </source>
</evidence>
<dbReference type="RefSeq" id="WP_198577292.1">
    <property type="nucleotide sequence ID" value="NZ_JADWOX010000012.1"/>
</dbReference>
<reference evidence="2 3" key="1">
    <citation type="submission" date="2020-11" db="EMBL/GenBank/DDBJ databases">
        <title>genome sequence of strain KACC 18849.</title>
        <authorList>
            <person name="Gao J."/>
            <person name="Zhang X."/>
        </authorList>
    </citation>
    <scope>NUCLEOTIDE SEQUENCE [LARGE SCALE GENOMIC DNA]</scope>
    <source>
        <strain evidence="2 3">KACC 18849</strain>
    </source>
</reference>
<accession>A0ABS0T0G6</accession>
<feature type="region of interest" description="Disordered" evidence="1">
    <location>
        <begin position="1"/>
        <end position="27"/>
    </location>
</feature>
<organism evidence="2 3">
    <name type="scientific">Caulobacter hibisci</name>
    <dbReference type="NCBI Taxonomy" id="2035993"/>
    <lineage>
        <taxon>Bacteria</taxon>
        <taxon>Pseudomonadati</taxon>
        <taxon>Pseudomonadota</taxon>
        <taxon>Alphaproteobacteria</taxon>
        <taxon>Caulobacterales</taxon>
        <taxon>Caulobacteraceae</taxon>
        <taxon>Caulobacter</taxon>
    </lineage>
</organism>
<dbReference type="Proteomes" id="UP000639859">
    <property type="component" value="Unassembled WGS sequence"/>
</dbReference>
<comment type="caution">
    <text evidence="2">The sequence shown here is derived from an EMBL/GenBank/DDBJ whole genome shotgun (WGS) entry which is preliminary data.</text>
</comment>
<feature type="compositionally biased region" description="Polar residues" evidence="1">
    <location>
        <begin position="1"/>
        <end position="10"/>
    </location>
</feature>
<gene>
    <name evidence="2" type="ORF">I4Q42_17110</name>
</gene>
<dbReference type="EMBL" id="JADWOX010000012">
    <property type="protein sequence ID" value="MBI1685392.1"/>
    <property type="molecule type" value="Genomic_DNA"/>
</dbReference>
<protein>
    <submittedName>
        <fullName evidence="2">Uncharacterized protein</fullName>
    </submittedName>
</protein>